<evidence type="ECO:0000313" key="2">
    <source>
        <dbReference type="Proteomes" id="UP001497482"/>
    </source>
</evidence>
<reference evidence="1 2" key="1">
    <citation type="submission" date="2024-04" db="EMBL/GenBank/DDBJ databases">
        <authorList>
            <person name="Waldvogel A.-M."/>
            <person name="Schoenle A."/>
        </authorList>
    </citation>
    <scope>NUCLEOTIDE SEQUENCE [LARGE SCALE GENOMIC DNA]</scope>
</reference>
<protein>
    <submittedName>
        <fullName evidence="1">Uncharacterized protein</fullName>
    </submittedName>
</protein>
<organism evidence="1 2">
    <name type="scientific">Knipowitschia caucasica</name>
    <name type="common">Caucasian dwarf goby</name>
    <name type="synonym">Pomatoschistus caucasicus</name>
    <dbReference type="NCBI Taxonomy" id="637954"/>
    <lineage>
        <taxon>Eukaryota</taxon>
        <taxon>Metazoa</taxon>
        <taxon>Chordata</taxon>
        <taxon>Craniata</taxon>
        <taxon>Vertebrata</taxon>
        <taxon>Euteleostomi</taxon>
        <taxon>Actinopterygii</taxon>
        <taxon>Neopterygii</taxon>
        <taxon>Teleostei</taxon>
        <taxon>Neoteleostei</taxon>
        <taxon>Acanthomorphata</taxon>
        <taxon>Gobiaria</taxon>
        <taxon>Gobiiformes</taxon>
        <taxon>Gobioidei</taxon>
        <taxon>Gobiidae</taxon>
        <taxon>Gobiinae</taxon>
        <taxon>Knipowitschia</taxon>
    </lineage>
</organism>
<keyword evidence="2" id="KW-1185">Reference proteome</keyword>
<dbReference type="PANTHER" id="PTHR31025:SF27">
    <property type="entry name" value="SI:CH211-193K19.2-RELATED"/>
    <property type="match status" value="1"/>
</dbReference>
<name>A0AAV2LLC4_KNICA</name>
<dbReference type="AlphaFoldDB" id="A0AAV2LLC4"/>
<dbReference type="Proteomes" id="UP001497482">
    <property type="component" value="Chromosome 3"/>
</dbReference>
<accession>A0AAV2LLC4</accession>
<evidence type="ECO:0000313" key="1">
    <source>
        <dbReference type="EMBL" id="CAL1601188.1"/>
    </source>
</evidence>
<dbReference type="PANTHER" id="PTHR31025">
    <property type="entry name" value="SI:CH211-196P9.1-RELATED"/>
    <property type="match status" value="1"/>
</dbReference>
<proteinExistence type="predicted"/>
<sequence>MEMTFSLRRKEIVMEEPLVLDVQRQWPALFLPEQISAEFFRITQTHLMNRFFSSLDEYAPKIIRLYRARAALWGKDMKTLLENLDDQTTEVLAHRKSAALKGLPLIMRDESKSFLRTCLDMQPRENHVGGMKMGVLTIVEDDVGTVDSIPNARFFTVVLEEQIVIDEVSDLPTAVALLFGLVYALNMAYPKELKYTFETIQKLFMCLDTKCSARVQTFKNKMLMY</sequence>
<dbReference type="EMBL" id="OZ035825">
    <property type="protein sequence ID" value="CAL1601188.1"/>
    <property type="molecule type" value="Genomic_DNA"/>
</dbReference>
<gene>
    <name evidence="1" type="ORF">KC01_LOCUS29204</name>
</gene>